<dbReference type="Proteomes" id="UP000552709">
    <property type="component" value="Unassembled WGS sequence"/>
</dbReference>
<organism evidence="1 2">
    <name type="scientific">Deinococcus humi</name>
    <dbReference type="NCBI Taxonomy" id="662880"/>
    <lineage>
        <taxon>Bacteria</taxon>
        <taxon>Thermotogati</taxon>
        <taxon>Deinococcota</taxon>
        <taxon>Deinococci</taxon>
        <taxon>Deinococcales</taxon>
        <taxon>Deinococcaceae</taxon>
        <taxon>Deinococcus</taxon>
    </lineage>
</organism>
<evidence type="ECO:0000313" key="2">
    <source>
        <dbReference type="Proteomes" id="UP000552709"/>
    </source>
</evidence>
<dbReference type="EMBL" id="JACHFL010000001">
    <property type="protein sequence ID" value="MBB5361290.1"/>
    <property type="molecule type" value="Genomic_DNA"/>
</dbReference>
<reference evidence="1 2" key="1">
    <citation type="submission" date="2020-08" db="EMBL/GenBank/DDBJ databases">
        <title>Genomic Encyclopedia of Type Strains, Phase IV (KMG-IV): sequencing the most valuable type-strain genomes for metagenomic binning, comparative biology and taxonomic classification.</title>
        <authorList>
            <person name="Goeker M."/>
        </authorList>
    </citation>
    <scope>NUCLEOTIDE SEQUENCE [LARGE SCALE GENOMIC DNA]</scope>
    <source>
        <strain evidence="1 2">DSM 27939</strain>
    </source>
</reference>
<name>A0A7W8ND63_9DEIO</name>
<dbReference type="RefSeq" id="WP_184127378.1">
    <property type="nucleotide sequence ID" value="NZ_JACHFL010000001.1"/>
</dbReference>
<accession>A0A7W8ND63</accession>
<proteinExistence type="predicted"/>
<keyword evidence="2" id="KW-1185">Reference proteome</keyword>
<gene>
    <name evidence="1" type="ORF">HNQ08_000361</name>
</gene>
<protein>
    <submittedName>
        <fullName evidence="1">Uncharacterized protein</fullName>
    </submittedName>
</protein>
<sequence>MSKLKELQARIVALESVIQTIHIYSRRYCDGRSTYAPADHNLATHRLLELGLKLPVDPISTSGPFARDGMYGLLAEDQAVLDEAHLKRVREWK</sequence>
<evidence type="ECO:0000313" key="1">
    <source>
        <dbReference type="EMBL" id="MBB5361290.1"/>
    </source>
</evidence>
<dbReference type="AlphaFoldDB" id="A0A7W8ND63"/>
<comment type="caution">
    <text evidence="1">The sequence shown here is derived from an EMBL/GenBank/DDBJ whole genome shotgun (WGS) entry which is preliminary data.</text>
</comment>